<evidence type="ECO:0000313" key="1">
    <source>
        <dbReference type="EMBL" id="GIY53275.1"/>
    </source>
</evidence>
<protein>
    <submittedName>
        <fullName evidence="1">Uncharacterized protein</fullName>
    </submittedName>
</protein>
<sequence length="133" mass="15083">METKKIPSRKQTSLLSNRHGSFLPVAQLNPPPPIHIRILVDPVPSTHKMQSLSKMASQINEGRALHNHFHSSDVFIFIAPLVRKLYPRPPQGTMQAWYRNFSGKGGKKSFQLIWNEIGLILFRRCPSSGRCIA</sequence>
<name>A0AAV4U695_9ARAC</name>
<dbReference type="EMBL" id="BPLQ01010744">
    <property type="protein sequence ID" value="GIY53275.1"/>
    <property type="molecule type" value="Genomic_DNA"/>
</dbReference>
<proteinExistence type="predicted"/>
<dbReference type="Proteomes" id="UP001054837">
    <property type="component" value="Unassembled WGS sequence"/>
</dbReference>
<reference evidence="1 2" key="1">
    <citation type="submission" date="2021-06" db="EMBL/GenBank/DDBJ databases">
        <title>Caerostris darwini draft genome.</title>
        <authorList>
            <person name="Kono N."/>
            <person name="Arakawa K."/>
        </authorList>
    </citation>
    <scope>NUCLEOTIDE SEQUENCE [LARGE SCALE GENOMIC DNA]</scope>
</reference>
<evidence type="ECO:0000313" key="2">
    <source>
        <dbReference type="Proteomes" id="UP001054837"/>
    </source>
</evidence>
<gene>
    <name evidence="1" type="ORF">CDAR_84211</name>
</gene>
<organism evidence="1 2">
    <name type="scientific">Caerostris darwini</name>
    <dbReference type="NCBI Taxonomy" id="1538125"/>
    <lineage>
        <taxon>Eukaryota</taxon>
        <taxon>Metazoa</taxon>
        <taxon>Ecdysozoa</taxon>
        <taxon>Arthropoda</taxon>
        <taxon>Chelicerata</taxon>
        <taxon>Arachnida</taxon>
        <taxon>Araneae</taxon>
        <taxon>Araneomorphae</taxon>
        <taxon>Entelegynae</taxon>
        <taxon>Araneoidea</taxon>
        <taxon>Araneidae</taxon>
        <taxon>Caerostris</taxon>
    </lineage>
</organism>
<dbReference type="AlphaFoldDB" id="A0AAV4U695"/>
<comment type="caution">
    <text evidence="1">The sequence shown here is derived from an EMBL/GenBank/DDBJ whole genome shotgun (WGS) entry which is preliminary data.</text>
</comment>
<keyword evidence="2" id="KW-1185">Reference proteome</keyword>
<accession>A0AAV4U695</accession>